<comment type="caution">
    <text evidence="2">The sequence shown here is derived from an EMBL/GenBank/DDBJ whole genome shotgun (WGS) entry which is preliminary data.</text>
</comment>
<reference evidence="2" key="1">
    <citation type="journal article" date="2015" name="Nature">
        <title>Complex archaea that bridge the gap between prokaryotes and eukaryotes.</title>
        <authorList>
            <person name="Spang A."/>
            <person name="Saw J.H."/>
            <person name="Jorgensen S.L."/>
            <person name="Zaremba-Niedzwiedzka K."/>
            <person name="Martijn J."/>
            <person name="Lind A.E."/>
            <person name="van Eijk R."/>
            <person name="Schleper C."/>
            <person name="Guy L."/>
            <person name="Ettema T.J."/>
        </authorList>
    </citation>
    <scope>NUCLEOTIDE SEQUENCE</scope>
</reference>
<proteinExistence type="predicted"/>
<protein>
    <recommendedName>
        <fullName evidence="1">RNA polymerase alpha subunit C-terminal domain-containing protein</fullName>
    </recommendedName>
</protein>
<feature type="domain" description="RNA polymerase alpha subunit C-terminal" evidence="1">
    <location>
        <begin position="5"/>
        <end position="63"/>
    </location>
</feature>
<name>A0A0F8ZGQ1_9ZZZZ</name>
<dbReference type="SUPFAM" id="SSF47789">
    <property type="entry name" value="C-terminal domain of RNA polymerase alpha subunit"/>
    <property type="match status" value="1"/>
</dbReference>
<dbReference type="EMBL" id="LAZR01063606">
    <property type="protein sequence ID" value="KKK59186.1"/>
    <property type="molecule type" value="Genomic_DNA"/>
</dbReference>
<organism evidence="2">
    <name type="scientific">marine sediment metagenome</name>
    <dbReference type="NCBI Taxonomy" id="412755"/>
    <lineage>
        <taxon>unclassified sequences</taxon>
        <taxon>metagenomes</taxon>
        <taxon>ecological metagenomes</taxon>
    </lineage>
</organism>
<sequence length="148" mass="16636">MFESPEVLDQSIRELGLSCRARKALGRLGIGTVRELVEQPAEAFDYCRNFGEISLNEIRARLGERGLHLKEEEIYLAGSADLSSLATWCHNAVHMDPAQELARKLQALGVTELQLHAALKGEDFATIPEPFKTSLFNHFRDLTRKKDT</sequence>
<accession>A0A0F8ZGQ1</accession>
<dbReference type="InterPro" id="IPR011260">
    <property type="entry name" value="RNAP_asu_C"/>
</dbReference>
<dbReference type="Gene3D" id="1.10.150.20">
    <property type="entry name" value="5' to 3' exonuclease, C-terminal subdomain"/>
    <property type="match status" value="1"/>
</dbReference>
<evidence type="ECO:0000259" key="1">
    <source>
        <dbReference type="Pfam" id="PF03118"/>
    </source>
</evidence>
<evidence type="ECO:0000313" key="2">
    <source>
        <dbReference type="EMBL" id="KKK59186.1"/>
    </source>
</evidence>
<dbReference type="AlphaFoldDB" id="A0A0F8ZGQ1"/>
<dbReference type="GO" id="GO:0003899">
    <property type="term" value="F:DNA-directed RNA polymerase activity"/>
    <property type="evidence" value="ECO:0007669"/>
    <property type="project" value="InterPro"/>
</dbReference>
<dbReference type="GO" id="GO:0006351">
    <property type="term" value="P:DNA-templated transcription"/>
    <property type="evidence" value="ECO:0007669"/>
    <property type="project" value="InterPro"/>
</dbReference>
<gene>
    <name evidence="2" type="ORF">LCGC14_3036920</name>
</gene>
<dbReference type="Pfam" id="PF03118">
    <property type="entry name" value="RNA_pol_A_CTD"/>
    <property type="match status" value="1"/>
</dbReference>
<dbReference type="GO" id="GO:0003677">
    <property type="term" value="F:DNA binding"/>
    <property type="evidence" value="ECO:0007669"/>
    <property type="project" value="InterPro"/>
</dbReference>